<dbReference type="RefSeq" id="WP_211867516.1">
    <property type="nucleotide sequence ID" value="NZ_JAAEDI010000006.1"/>
</dbReference>
<proteinExistence type="predicted"/>
<accession>A0ABS5EER4</accession>
<dbReference type="Proteomes" id="UP000698752">
    <property type="component" value="Unassembled WGS sequence"/>
</dbReference>
<comment type="caution">
    <text evidence="1">The sequence shown here is derived from an EMBL/GenBank/DDBJ whole genome shotgun (WGS) entry which is preliminary data.</text>
</comment>
<dbReference type="EMBL" id="JAAEDI010000006">
    <property type="protein sequence ID" value="MBR0649507.1"/>
    <property type="molecule type" value="Genomic_DNA"/>
</dbReference>
<organism evidence="1 2">
    <name type="scientific">Neoroseomonas terrae</name>
    <dbReference type="NCBI Taxonomy" id="424799"/>
    <lineage>
        <taxon>Bacteria</taxon>
        <taxon>Pseudomonadati</taxon>
        <taxon>Pseudomonadota</taxon>
        <taxon>Alphaproteobacteria</taxon>
        <taxon>Acetobacterales</taxon>
        <taxon>Acetobacteraceae</taxon>
        <taxon>Neoroseomonas</taxon>
    </lineage>
</organism>
<gene>
    <name evidence="1" type="ORF">GXW78_07540</name>
</gene>
<sequence length="193" mass="21246">MTKPIVSGGVTIDVPIPGTDRSFTLHAPTFGEFGEIVARSASMVVPNDAIFVDALRQEIQGSGLPEEQKAAHLAALDADETAQDALTSHYAAFGPDRSTWSAEERRDFGQADRDASAARRRRMRAEWAMREAKALIELRRHQIEEHRSEQLELLAICLRWKRDAVAALPTGDVEVLHAAAMRLVRPGPAAEKN</sequence>
<evidence type="ECO:0000313" key="2">
    <source>
        <dbReference type="Proteomes" id="UP000698752"/>
    </source>
</evidence>
<protein>
    <submittedName>
        <fullName evidence="1">Uncharacterized protein</fullName>
    </submittedName>
</protein>
<name>A0ABS5EER4_9PROT</name>
<reference evidence="2" key="1">
    <citation type="journal article" date="2021" name="Syst. Appl. Microbiol.">
        <title>Roseomonas hellenica sp. nov., isolated from roots of wild-growing Alkanna tinctoria.</title>
        <authorList>
            <person name="Rat A."/>
            <person name="Naranjo H.D."/>
            <person name="Lebbe L."/>
            <person name="Cnockaert M."/>
            <person name="Krigas N."/>
            <person name="Grigoriadou K."/>
            <person name="Maloupa E."/>
            <person name="Willems A."/>
        </authorList>
    </citation>
    <scope>NUCLEOTIDE SEQUENCE [LARGE SCALE GENOMIC DNA]</scope>
    <source>
        <strain evidence="2">LMG 31159</strain>
    </source>
</reference>
<evidence type="ECO:0000313" key="1">
    <source>
        <dbReference type="EMBL" id="MBR0649507.1"/>
    </source>
</evidence>
<keyword evidence="2" id="KW-1185">Reference proteome</keyword>